<accession>A0AAV5A1W2</accession>
<feature type="compositionally biased region" description="Acidic residues" evidence="5">
    <location>
        <begin position="76"/>
        <end position="85"/>
    </location>
</feature>
<evidence type="ECO:0000313" key="7">
    <source>
        <dbReference type="EMBL" id="GJJ06628.1"/>
    </source>
</evidence>
<feature type="compositionally biased region" description="Acidic residues" evidence="5">
    <location>
        <begin position="308"/>
        <end position="318"/>
    </location>
</feature>
<evidence type="ECO:0000259" key="6">
    <source>
        <dbReference type="PROSITE" id="PS50089"/>
    </source>
</evidence>
<dbReference type="Proteomes" id="UP001050691">
    <property type="component" value="Unassembled WGS sequence"/>
</dbReference>
<name>A0AAV5A1W2_9AGAM</name>
<dbReference type="SMART" id="SM00184">
    <property type="entry name" value="RING"/>
    <property type="match status" value="1"/>
</dbReference>
<dbReference type="GO" id="GO:0008270">
    <property type="term" value="F:zinc ion binding"/>
    <property type="evidence" value="ECO:0007669"/>
    <property type="project" value="UniProtKB-KW"/>
</dbReference>
<dbReference type="AlphaFoldDB" id="A0AAV5A1W2"/>
<dbReference type="PANTHER" id="PTHR35711">
    <property type="entry name" value="EXPRESSED PROTEIN"/>
    <property type="match status" value="1"/>
</dbReference>
<dbReference type="Pfam" id="PF13445">
    <property type="entry name" value="zf-RING_UBOX"/>
    <property type="match status" value="1"/>
</dbReference>
<keyword evidence="1" id="KW-0479">Metal-binding</keyword>
<evidence type="ECO:0000256" key="2">
    <source>
        <dbReference type="ARBA" id="ARBA00022771"/>
    </source>
</evidence>
<dbReference type="InterPro" id="IPR027370">
    <property type="entry name" value="Znf-RING_euk"/>
</dbReference>
<dbReference type="PANTHER" id="PTHR35711:SF1">
    <property type="entry name" value="ECTODERMAL, ISOFORM F"/>
    <property type="match status" value="1"/>
</dbReference>
<dbReference type="Gene3D" id="3.30.40.10">
    <property type="entry name" value="Zinc/RING finger domain, C3HC4 (zinc finger)"/>
    <property type="match status" value="1"/>
</dbReference>
<feature type="compositionally biased region" description="Acidic residues" evidence="5">
    <location>
        <begin position="467"/>
        <end position="499"/>
    </location>
</feature>
<comment type="caution">
    <text evidence="7">The sequence shown here is derived from an EMBL/GenBank/DDBJ whole genome shotgun (WGS) entry which is preliminary data.</text>
</comment>
<evidence type="ECO:0000313" key="8">
    <source>
        <dbReference type="Proteomes" id="UP001050691"/>
    </source>
</evidence>
<keyword evidence="3" id="KW-0862">Zinc</keyword>
<feature type="region of interest" description="Disordered" evidence="5">
    <location>
        <begin position="306"/>
        <end position="524"/>
    </location>
</feature>
<sequence>MGENTDSASELKLLQEEITIQKQDKAIENTKLGLRCHICLETLRLPQLLVPCGHVACYECLKAWFLNSPNSTASDGDPESSEAEDNTTSARNRRGNNNNSEVAPRPPTNVVHVKKFCHHCRSSVKDRPVPVYALRDLVAIVDPEDESVKKAPPDDLWENIFPLAPLGTPPFQAIQPSPAPDRGEREQTVEREVREHTRNQPIRQSSPIRHRIPNPLPEAFYDNEDHVTRCGICLHEIWGFHCSNERCGAVYNEGLMPINGSDREDGDGSDIWEGFNGSPPFEAQYEYESSFIDDDEEDYNNLHAIFDVDSDPYPEEDTPSLHEISSEEESLSVSALNRPAGSRVRSRRPIVIEDSDDEDEDERPHLIDVSDESESEGESESDVYDYSLRLPVRTRPPRHRILSDEDDEPEIDRLNDDWNRSERSIEDKFSDESEEDVVISEDNSTEEESMSASPQGNRKRFRRQIVSDEEEEDEEESEEDVDGDDGLDGENEETDEESSEPIRQRTIYPTRIQRGSTLLRRRFG</sequence>
<dbReference type="PROSITE" id="PS50089">
    <property type="entry name" value="ZF_RING_2"/>
    <property type="match status" value="1"/>
</dbReference>
<feature type="compositionally biased region" description="Acidic residues" evidence="5">
    <location>
        <begin position="369"/>
        <end position="383"/>
    </location>
</feature>
<evidence type="ECO:0000256" key="4">
    <source>
        <dbReference type="PROSITE-ProRule" id="PRU00175"/>
    </source>
</evidence>
<evidence type="ECO:0000256" key="1">
    <source>
        <dbReference type="ARBA" id="ARBA00022723"/>
    </source>
</evidence>
<dbReference type="SUPFAM" id="SSF57850">
    <property type="entry name" value="RING/U-box"/>
    <property type="match status" value="1"/>
</dbReference>
<organism evidence="7 8">
    <name type="scientific">Clathrus columnatus</name>
    <dbReference type="NCBI Taxonomy" id="1419009"/>
    <lineage>
        <taxon>Eukaryota</taxon>
        <taxon>Fungi</taxon>
        <taxon>Dikarya</taxon>
        <taxon>Basidiomycota</taxon>
        <taxon>Agaricomycotina</taxon>
        <taxon>Agaricomycetes</taxon>
        <taxon>Phallomycetidae</taxon>
        <taxon>Phallales</taxon>
        <taxon>Clathraceae</taxon>
        <taxon>Clathrus</taxon>
    </lineage>
</organism>
<dbReference type="CDD" id="cd16449">
    <property type="entry name" value="RING-HC"/>
    <property type="match status" value="1"/>
</dbReference>
<feature type="region of interest" description="Disordered" evidence="5">
    <location>
        <begin position="71"/>
        <end position="107"/>
    </location>
</feature>
<dbReference type="InterPro" id="IPR001841">
    <property type="entry name" value="Znf_RING"/>
</dbReference>
<feature type="region of interest" description="Disordered" evidence="5">
    <location>
        <begin position="175"/>
        <end position="211"/>
    </location>
</feature>
<keyword evidence="2 4" id="KW-0863">Zinc-finger</keyword>
<keyword evidence="8" id="KW-1185">Reference proteome</keyword>
<feature type="domain" description="RING-type" evidence="6">
    <location>
        <begin position="36"/>
        <end position="69"/>
    </location>
</feature>
<proteinExistence type="predicted"/>
<gene>
    <name evidence="7" type="ORF">Clacol_000822</name>
</gene>
<dbReference type="InterPro" id="IPR013083">
    <property type="entry name" value="Znf_RING/FYVE/PHD"/>
</dbReference>
<feature type="compositionally biased region" description="Basic and acidic residues" evidence="5">
    <location>
        <begin position="411"/>
        <end position="431"/>
    </location>
</feature>
<reference evidence="7" key="1">
    <citation type="submission" date="2021-10" db="EMBL/GenBank/DDBJ databases">
        <title>De novo Genome Assembly of Clathrus columnatus (Basidiomycota, Fungi) Using Illumina and Nanopore Sequence Data.</title>
        <authorList>
            <person name="Ogiso-Tanaka E."/>
            <person name="Itagaki H."/>
            <person name="Hosoya T."/>
            <person name="Hosaka K."/>
        </authorList>
    </citation>
    <scope>NUCLEOTIDE SEQUENCE</scope>
    <source>
        <strain evidence="7">MO-923</strain>
    </source>
</reference>
<dbReference type="EMBL" id="BPWL01000001">
    <property type="protein sequence ID" value="GJJ06628.1"/>
    <property type="molecule type" value="Genomic_DNA"/>
</dbReference>
<evidence type="ECO:0000256" key="5">
    <source>
        <dbReference type="SAM" id="MobiDB-lite"/>
    </source>
</evidence>
<protein>
    <recommendedName>
        <fullName evidence="6">RING-type domain-containing protein</fullName>
    </recommendedName>
</protein>
<feature type="compositionally biased region" description="Basic and acidic residues" evidence="5">
    <location>
        <begin position="181"/>
        <end position="198"/>
    </location>
</feature>
<feature type="compositionally biased region" description="Acidic residues" evidence="5">
    <location>
        <begin position="432"/>
        <end position="449"/>
    </location>
</feature>
<evidence type="ECO:0000256" key="3">
    <source>
        <dbReference type="ARBA" id="ARBA00022833"/>
    </source>
</evidence>